<dbReference type="STRING" id="869213.GCA_000517085_01151"/>
<dbReference type="PROSITE" id="PS51554">
    <property type="entry name" value="PFL"/>
    <property type="match status" value="1"/>
</dbReference>
<dbReference type="Proteomes" id="UP000019402">
    <property type="component" value="Unassembled WGS sequence"/>
</dbReference>
<dbReference type="PANTHER" id="PTHR43641:SF2">
    <property type="entry name" value="DEHYDRATASE YBIW-RELATED"/>
    <property type="match status" value="1"/>
</dbReference>
<dbReference type="GO" id="GO:0005829">
    <property type="term" value="C:cytosol"/>
    <property type="evidence" value="ECO:0007669"/>
    <property type="project" value="TreeGrafter"/>
</dbReference>
<dbReference type="Gene3D" id="3.20.70.20">
    <property type="match status" value="1"/>
</dbReference>
<dbReference type="AlphaFoldDB" id="W7YD92"/>
<dbReference type="SUPFAM" id="SSF51998">
    <property type="entry name" value="PFL-like glycyl radical enzymes"/>
    <property type="match status" value="1"/>
</dbReference>
<dbReference type="InterPro" id="IPR004184">
    <property type="entry name" value="PFL_dom"/>
</dbReference>
<dbReference type="EMBL" id="BAMD01000089">
    <property type="protein sequence ID" value="GAF05463.1"/>
    <property type="molecule type" value="Genomic_DNA"/>
</dbReference>
<evidence type="ECO:0000313" key="3">
    <source>
        <dbReference type="Proteomes" id="UP000019402"/>
    </source>
</evidence>
<accession>W7YD92</accession>
<sequence>MKENSFRYKTRTDALRGRKLLQTKEKIAIEGLLDEDDYGRIVPPKDGWKIISNHPDGSFYGYQGWTDNFCDLIDNHPVYVDANDAFAGRWMYFMSKMRPNKWNPDYPYDHLIENQKKYDIISGIGDDAHFAPDYKLGIELGWGGILSKIEKYKKINTHKEQQQFYEIHRRAVKSVQNWIKRHIEEIESMIDKEDNEELKTNLIEMAEVNRNIVSKAPQTLREACQWIIWFHLASRTYNRDGAGGQIDELLRPFYEKDLKEGRIDKDLTVYYLACFLINDPIYWQLGGPDGKGGDVASDISFLILEAGDKINTPLNITIRVHDNMNERLFKTGLKYLLKNKNAWPRFSGDKGLIKGFMKHGYSEELARERIALGCNWMSIPGKEYT</sequence>
<reference evidence="2 3" key="1">
    <citation type="journal article" date="2014" name="Genome Announc.">
        <title>Draft Genome Sequence of Cytophaga fermentans JCM 21142T, a Facultative Anaerobe Isolated from Marine Mud.</title>
        <authorList>
            <person name="Starns D."/>
            <person name="Oshima K."/>
            <person name="Suda W."/>
            <person name="Iino T."/>
            <person name="Yuki M."/>
            <person name="Inoue J."/>
            <person name="Kitamura K."/>
            <person name="Iida T."/>
            <person name="Darby A."/>
            <person name="Hattori M."/>
            <person name="Ohkuma M."/>
        </authorList>
    </citation>
    <scope>NUCLEOTIDE SEQUENCE [LARGE SCALE GENOMIC DNA]</scope>
    <source>
        <strain evidence="2 3">JCM 21142</strain>
    </source>
</reference>
<dbReference type="GO" id="GO:0003824">
    <property type="term" value="F:catalytic activity"/>
    <property type="evidence" value="ECO:0007669"/>
    <property type="project" value="InterPro"/>
</dbReference>
<comment type="caution">
    <text evidence="2">The sequence shown here is derived from an EMBL/GenBank/DDBJ whole genome shotgun (WGS) entry which is preliminary data.</text>
</comment>
<keyword evidence="3" id="KW-1185">Reference proteome</keyword>
<evidence type="ECO:0000313" key="2">
    <source>
        <dbReference type="EMBL" id="GAF05463.1"/>
    </source>
</evidence>
<organism evidence="2 3">
    <name type="scientific">Saccharicrinis fermentans DSM 9555 = JCM 21142</name>
    <dbReference type="NCBI Taxonomy" id="869213"/>
    <lineage>
        <taxon>Bacteria</taxon>
        <taxon>Pseudomonadati</taxon>
        <taxon>Bacteroidota</taxon>
        <taxon>Bacteroidia</taxon>
        <taxon>Marinilabiliales</taxon>
        <taxon>Marinilabiliaceae</taxon>
        <taxon>Saccharicrinis</taxon>
    </lineage>
</organism>
<gene>
    <name evidence="2" type="ORF">JCM21142_104198</name>
</gene>
<name>W7YD92_9BACT</name>
<protein>
    <submittedName>
        <fullName evidence="2">4-hydroxyphenylacetate decarboxylase large subunit</fullName>
    </submittedName>
</protein>
<dbReference type="RefSeq" id="WP_200871459.1">
    <property type="nucleotide sequence ID" value="NZ_BAMD01000089.1"/>
</dbReference>
<feature type="domain" description="PFL" evidence="1">
    <location>
        <begin position="1"/>
        <end position="385"/>
    </location>
</feature>
<proteinExistence type="predicted"/>
<dbReference type="Pfam" id="PF02901">
    <property type="entry name" value="PFL-like"/>
    <property type="match status" value="1"/>
</dbReference>
<dbReference type="InterPro" id="IPR051215">
    <property type="entry name" value="GRE"/>
</dbReference>
<dbReference type="PANTHER" id="PTHR43641">
    <property type="entry name" value="FORMATE ACETYLTRANSFERASE 3-RELATED"/>
    <property type="match status" value="1"/>
</dbReference>
<dbReference type="eggNOG" id="COG1882">
    <property type="taxonomic scope" value="Bacteria"/>
</dbReference>
<evidence type="ECO:0000259" key="1">
    <source>
        <dbReference type="PROSITE" id="PS51554"/>
    </source>
</evidence>